<dbReference type="EMBL" id="CAKLBY020000086">
    <property type="protein sequence ID" value="CAK7925233.1"/>
    <property type="molecule type" value="Genomic_DNA"/>
</dbReference>
<sequence length="581" mass="64792">MSLDIAVKVSPTGVLNERLDATARVLLHQDGHYQLIERSLRDFLHLERQLHAEIATAAASPLSTSISQSIDAFSNANRSVYPFDHLSIRLSVQLETFLLHLALRSEFLATSRALKTFLCGNEWTKEETSARHYRDAVETALGDTDGAKLLDARVAVGCSVEHHETVEFERAEEKQVVLWKFTSEGAGVMFRAWFSRTVETEGLAVDPYSISSNNVVENEVKEQEVAYYRTHCTFKTGEKSFAYGHFVAEKTGVLTLHWENVDKSSVMSKPLQFYAAVVPLSDANEVLETADVCNIVDSAEWLLCHIRTSSITSLEDLNGWNDDDCEDSAIMEDDAYDTSVKGGDHDLKSRLQSAVLEERNHELEARVTCLEKHLAATKEELKSAVNRAEIAEEIYKANLETIAQLERAKIGRTVPKSQKVAAASCAMPSDGRLDLVGAPMEQAPSSELERMQNLCAGFQEQCLWRSVENMELETQLAASQIEVSSWRKRHGEQAAQLKELEKQISTLRMHKKMLVDEVKRLQPFSHVNVAALVQEAQEARMVQRSLQAKLDLHEPVVSTGESIETLQSSTEYVAGEAADGP</sequence>
<gene>
    <name evidence="2" type="ORF">PM001_LOCUS10383</name>
</gene>
<evidence type="ECO:0000313" key="3">
    <source>
        <dbReference type="Proteomes" id="UP001162060"/>
    </source>
</evidence>
<protein>
    <recommendedName>
        <fullName evidence="4">GOLD domain-containing protein</fullName>
    </recommendedName>
</protein>
<feature type="coiled-coil region" evidence="1">
    <location>
        <begin position="483"/>
        <end position="517"/>
    </location>
</feature>
<evidence type="ECO:0008006" key="4">
    <source>
        <dbReference type="Google" id="ProtNLM"/>
    </source>
</evidence>
<dbReference type="SUPFAM" id="SSF101576">
    <property type="entry name" value="Supernatant protein factor (SPF), C-terminal domain"/>
    <property type="match status" value="1"/>
</dbReference>
<evidence type="ECO:0000256" key="1">
    <source>
        <dbReference type="SAM" id="Coils"/>
    </source>
</evidence>
<dbReference type="AlphaFoldDB" id="A0AAV1TUZ6"/>
<comment type="caution">
    <text evidence="2">The sequence shown here is derived from an EMBL/GenBank/DDBJ whole genome shotgun (WGS) entry which is preliminary data.</text>
</comment>
<dbReference type="InterPro" id="IPR036598">
    <property type="entry name" value="GOLD_dom_sf"/>
</dbReference>
<feature type="coiled-coil region" evidence="1">
    <location>
        <begin position="353"/>
        <end position="398"/>
    </location>
</feature>
<dbReference type="Proteomes" id="UP001162060">
    <property type="component" value="Unassembled WGS sequence"/>
</dbReference>
<evidence type="ECO:0000313" key="2">
    <source>
        <dbReference type="EMBL" id="CAK7925233.1"/>
    </source>
</evidence>
<organism evidence="2 3">
    <name type="scientific">Peronospora matthiolae</name>
    <dbReference type="NCBI Taxonomy" id="2874970"/>
    <lineage>
        <taxon>Eukaryota</taxon>
        <taxon>Sar</taxon>
        <taxon>Stramenopiles</taxon>
        <taxon>Oomycota</taxon>
        <taxon>Peronosporomycetes</taxon>
        <taxon>Peronosporales</taxon>
        <taxon>Peronosporaceae</taxon>
        <taxon>Peronospora</taxon>
    </lineage>
</organism>
<reference evidence="2" key="1">
    <citation type="submission" date="2024-01" db="EMBL/GenBank/DDBJ databases">
        <authorList>
            <person name="Webb A."/>
        </authorList>
    </citation>
    <scope>NUCLEOTIDE SEQUENCE</scope>
    <source>
        <strain evidence="2">Pm1</strain>
    </source>
</reference>
<dbReference type="Gene3D" id="2.60.120.680">
    <property type="entry name" value="GOLD domain"/>
    <property type="match status" value="1"/>
</dbReference>
<keyword evidence="1" id="KW-0175">Coiled coil</keyword>
<accession>A0AAV1TUZ6</accession>
<name>A0AAV1TUZ6_9STRA</name>
<proteinExistence type="predicted"/>